<name>A0A5B9EHL6_9BACT</name>
<dbReference type="PROSITE" id="PS00018">
    <property type="entry name" value="EF_HAND_1"/>
    <property type="match status" value="1"/>
</dbReference>
<evidence type="ECO:0000313" key="2">
    <source>
        <dbReference type="EMBL" id="QEE30645.1"/>
    </source>
</evidence>
<evidence type="ECO:0008006" key="4">
    <source>
        <dbReference type="Google" id="ProtNLM"/>
    </source>
</evidence>
<keyword evidence="3" id="KW-1185">Reference proteome</keyword>
<protein>
    <recommendedName>
        <fullName evidence="4">DUF4232 domain-containing protein</fullName>
    </recommendedName>
</protein>
<reference evidence="2 3" key="1">
    <citation type="submission" date="2019-08" db="EMBL/GenBank/DDBJ databases">
        <title>Complete genome sequence of Terriglobus albidus strain ORNL.</title>
        <authorList>
            <person name="Podar M."/>
        </authorList>
    </citation>
    <scope>NUCLEOTIDE SEQUENCE [LARGE SCALE GENOMIC DNA]</scope>
    <source>
        <strain evidence="2 3">ORNL</strain>
    </source>
</reference>
<dbReference type="RefSeq" id="WP_147649951.1">
    <property type="nucleotide sequence ID" value="NZ_CP042806.1"/>
</dbReference>
<evidence type="ECO:0000256" key="1">
    <source>
        <dbReference type="SAM" id="SignalP"/>
    </source>
</evidence>
<dbReference type="EMBL" id="CP042806">
    <property type="protein sequence ID" value="QEE30645.1"/>
    <property type="molecule type" value="Genomic_DNA"/>
</dbReference>
<accession>A0A5B9EHL6</accession>
<dbReference type="KEGG" id="talb:FTW19_23230"/>
<dbReference type="Proteomes" id="UP000321820">
    <property type="component" value="Chromosome"/>
</dbReference>
<dbReference type="InterPro" id="IPR018247">
    <property type="entry name" value="EF_Hand_1_Ca_BS"/>
</dbReference>
<dbReference type="OrthoDB" id="102664at2"/>
<sequence>MHPRFYVFLLLIFTFCGGLHAQTSVPWCTAEMLDVRLFLPPESSNHSDSAHLLVVDLQNRGTGTCSLNSFDVHLPIEDGSGFRFGGETDHSPAAKKFADAQFHMAPGDEAHRVIAWSSVPQMQEQSAYDDCRSYEGFTTATLANQQILTVEHLWLEQCGQALISAMRAGPFVPGEELSAEWLARYGMHRSDIVEPPSSIVPTRLGSFDSIQYVKSTFESGYSGWFALWLERLHGATGSCAFRTLRRREADGRTTIVVNHCPPVKAKTSESSKRFSQFALRDYKMLPERIGRVDYETTAELTQNGKPATAIGITTVEIRDPTDPMLPAIETDLKPCRANQLALQATVELGDAIDVHDSSPFANVPRAGRAYTFTNASQETCLIGGTPDLQVPVLPESSGKKVGLGVCRNCTDALFAGRSQHWITLEPTQSAHFIVTGKPVYGIYHLPCAFWSKLFLANMGGTIELDYGLPACEGIDVSAWRDGAYDDDPLNLHYVSSKPSSDKPLDLPDKCAKDVTPSTGRPVMFAPDGAVQFGLSSRSSAFHDNAPLAIWAYNPTDNDVELTKACADINELFLERFDVLDQSGNRVLTKQEVKPWRDIIVCTRDFPISIASHSCIHGNLDYHGSGFVVNLPSMYTLPVGHYQVVPKLKKGDRRLSITGLAVDVTP</sequence>
<proteinExistence type="predicted"/>
<dbReference type="AlphaFoldDB" id="A0A5B9EHL6"/>
<gene>
    <name evidence="2" type="ORF">FTW19_23230</name>
</gene>
<keyword evidence="1" id="KW-0732">Signal</keyword>
<organism evidence="2 3">
    <name type="scientific">Terriglobus albidus</name>
    <dbReference type="NCBI Taxonomy" id="1592106"/>
    <lineage>
        <taxon>Bacteria</taxon>
        <taxon>Pseudomonadati</taxon>
        <taxon>Acidobacteriota</taxon>
        <taxon>Terriglobia</taxon>
        <taxon>Terriglobales</taxon>
        <taxon>Acidobacteriaceae</taxon>
        <taxon>Terriglobus</taxon>
    </lineage>
</organism>
<evidence type="ECO:0000313" key="3">
    <source>
        <dbReference type="Proteomes" id="UP000321820"/>
    </source>
</evidence>
<feature type="chain" id="PRO_5023094074" description="DUF4232 domain-containing protein" evidence="1">
    <location>
        <begin position="22"/>
        <end position="665"/>
    </location>
</feature>
<feature type="signal peptide" evidence="1">
    <location>
        <begin position="1"/>
        <end position="21"/>
    </location>
</feature>